<dbReference type="VEuPathDB" id="FungiDB:PSTT_06168"/>
<reference evidence="1 2" key="1">
    <citation type="submission" date="2017-12" db="EMBL/GenBank/DDBJ databases">
        <title>Gene loss provides genomic basis for host adaptation in cereal stripe rust fungi.</title>
        <authorList>
            <person name="Xia C."/>
        </authorList>
    </citation>
    <scope>NUCLEOTIDE SEQUENCE [LARGE SCALE GENOMIC DNA]</scope>
    <source>
        <strain evidence="1 2">93TX-2</strain>
    </source>
</reference>
<organism evidence="1 2">
    <name type="scientific">Puccinia striiformis</name>
    <dbReference type="NCBI Taxonomy" id="27350"/>
    <lineage>
        <taxon>Eukaryota</taxon>
        <taxon>Fungi</taxon>
        <taxon>Dikarya</taxon>
        <taxon>Basidiomycota</taxon>
        <taxon>Pucciniomycotina</taxon>
        <taxon>Pucciniomycetes</taxon>
        <taxon>Pucciniales</taxon>
        <taxon>Pucciniaceae</taxon>
        <taxon>Puccinia</taxon>
    </lineage>
</organism>
<dbReference type="EMBL" id="PKSM01000026">
    <property type="protein sequence ID" value="POW21024.1"/>
    <property type="molecule type" value="Genomic_DNA"/>
</dbReference>
<dbReference type="AlphaFoldDB" id="A0A2S4WGY3"/>
<name>A0A2S4WGY3_9BASI</name>
<dbReference type="PANTHER" id="PTHR33069:SF3">
    <property type="entry name" value="DYNEIN HEAVY CHAIN TAIL DOMAIN-CONTAINING PROTEIN"/>
    <property type="match status" value="1"/>
</dbReference>
<proteinExistence type="predicted"/>
<gene>
    <name evidence="1" type="ORF">PSHT_02898</name>
</gene>
<comment type="caution">
    <text evidence="1">The sequence shown here is derived from an EMBL/GenBank/DDBJ whole genome shotgun (WGS) entry which is preliminary data.</text>
</comment>
<protein>
    <submittedName>
        <fullName evidence="1">Uncharacterized protein</fullName>
    </submittedName>
</protein>
<dbReference type="VEuPathDB" id="FungiDB:PSHT_02898"/>
<sequence>MDTTRPKPPRNPSDNSHARHRHLGDCLIRGFESLKQRCTWIWVATQETHSTVSDNQVNAESKEVLYDCLWLYLVPLLHDQLITLSLLLDDLWKEPESTLESIAEIQPKINHNLAQIESAIQVVCLDALSPSDQANDQQHKKFKIYRLLKLKKMLGDSIQLRICSVFDSASEHIKLMELSTTSLRENGGEANHYRIVIKDALDSIKLTINHLKGSEWDVAEDCRRNAVLAINSELDFIISNKTSRTGMNKKLVLPFKDMNSIQLSSLCQSAREVPSTLKGILSLLSSGFGLPTDTARIKNVI</sequence>
<accession>A0A2S4WGY3</accession>
<reference evidence="2" key="3">
    <citation type="journal article" date="2018" name="Mol. Plant Microbe Interact.">
        <title>Genome sequence resources for the wheat stripe rust pathogen (Puccinia striiformis f. sp. tritici) and the barley stripe rust pathogen (Puccinia striiformis f. sp. hordei).</title>
        <authorList>
            <person name="Xia C."/>
            <person name="Wang M."/>
            <person name="Yin C."/>
            <person name="Cornejo O.E."/>
            <person name="Hulbert S.H."/>
            <person name="Chen X."/>
        </authorList>
    </citation>
    <scope>NUCLEOTIDE SEQUENCE [LARGE SCALE GENOMIC DNA]</scope>
    <source>
        <strain evidence="2">93TX-2</strain>
    </source>
</reference>
<evidence type="ECO:0000313" key="2">
    <source>
        <dbReference type="Proteomes" id="UP000238274"/>
    </source>
</evidence>
<dbReference type="PANTHER" id="PTHR33069">
    <property type="entry name" value="CHROMOSOME 7, WHOLE GENOME SHOTGUN SEQUENCE-RELATED"/>
    <property type="match status" value="1"/>
</dbReference>
<reference evidence="2" key="2">
    <citation type="journal article" date="2018" name="BMC Genomics">
        <title>Genomic insights into host adaptation between the wheat stripe rust pathogen (Puccinia striiformis f. sp. tritici) and the barley stripe rust pathogen (Puccinia striiformis f. sp. hordei).</title>
        <authorList>
            <person name="Xia C."/>
            <person name="Wang M."/>
            <person name="Yin C."/>
            <person name="Cornejo O.E."/>
            <person name="Hulbert S.H."/>
            <person name="Chen X."/>
        </authorList>
    </citation>
    <scope>NUCLEOTIDE SEQUENCE [LARGE SCALE GENOMIC DNA]</scope>
    <source>
        <strain evidence="2">93TX-2</strain>
    </source>
</reference>
<keyword evidence="2" id="KW-1185">Reference proteome</keyword>
<evidence type="ECO:0000313" key="1">
    <source>
        <dbReference type="EMBL" id="POW21024.1"/>
    </source>
</evidence>
<dbReference type="Proteomes" id="UP000238274">
    <property type="component" value="Unassembled WGS sequence"/>
</dbReference>
<dbReference type="OrthoDB" id="2498143at2759"/>